<accession>E2AXG5</accession>
<dbReference type="InParanoid" id="E2AXG5"/>
<dbReference type="EMBL" id="GL443563">
    <property type="protein sequence ID" value="EFN61876.1"/>
    <property type="molecule type" value="Genomic_DNA"/>
</dbReference>
<evidence type="ECO:0008006" key="4">
    <source>
        <dbReference type="Google" id="ProtNLM"/>
    </source>
</evidence>
<evidence type="ECO:0000256" key="1">
    <source>
        <dbReference type="SAM" id="MobiDB-lite"/>
    </source>
</evidence>
<name>E2AXG5_CAMFO</name>
<feature type="region of interest" description="Disordered" evidence="1">
    <location>
        <begin position="53"/>
        <end position="76"/>
    </location>
</feature>
<dbReference type="OMA" id="NEECTIN"/>
<proteinExistence type="predicted"/>
<reference evidence="2 3" key="1">
    <citation type="journal article" date="2010" name="Science">
        <title>Genomic comparison of the ants Camponotus floridanus and Harpegnathos saltator.</title>
        <authorList>
            <person name="Bonasio R."/>
            <person name="Zhang G."/>
            <person name="Ye C."/>
            <person name="Mutti N.S."/>
            <person name="Fang X."/>
            <person name="Qin N."/>
            <person name="Donahue G."/>
            <person name="Yang P."/>
            <person name="Li Q."/>
            <person name="Li C."/>
            <person name="Zhang P."/>
            <person name="Huang Z."/>
            <person name="Berger S.L."/>
            <person name="Reinberg D."/>
            <person name="Wang J."/>
            <person name="Liebig J."/>
        </authorList>
    </citation>
    <scope>NUCLEOTIDE SEQUENCE [LARGE SCALE GENOMIC DNA]</scope>
    <source>
        <strain evidence="3">C129</strain>
    </source>
</reference>
<protein>
    <recommendedName>
        <fullName evidence="4">DUF4806 domain-containing protein</fullName>
    </recommendedName>
</protein>
<evidence type="ECO:0000313" key="3">
    <source>
        <dbReference type="Proteomes" id="UP000000311"/>
    </source>
</evidence>
<dbReference type="AlphaFoldDB" id="E2AXG5"/>
<dbReference type="Proteomes" id="UP000000311">
    <property type="component" value="Unassembled WGS sequence"/>
</dbReference>
<keyword evidence="3" id="KW-1185">Reference proteome</keyword>
<evidence type="ECO:0000313" key="2">
    <source>
        <dbReference type="EMBL" id="EFN61876.1"/>
    </source>
</evidence>
<organism evidence="3">
    <name type="scientific">Camponotus floridanus</name>
    <name type="common">Florida carpenter ant</name>
    <dbReference type="NCBI Taxonomy" id="104421"/>
    <lineage>
        <taxon>Eukaryota</taxon>
        <taxon>Metazoa</taxon>
        <taxon>Ecdysozoa</taxon>
        <taxon>Arthropoda</taxon>
        <taxon>Hexapoda</taxon>
        <taxon>Insecta</taxon>
        <taxon>Pterygota</taxon>
        <taxon>Neoptera</taxon>
        <taxon>Endopterygota</taxon>
        <taxon>Hymenoptera</taxon>
        <taxon>Apocrita</taxon>
        <taxon>Aculeata</taxon>
        <taxon>Formicoidea</taxon>
        <taxon>Formicidae</taxon>
        <taxon>Formicinae</taxon>
        <taxon>Camponotus</taxon>
    </lineage>
</organism>
<gene>
    <name evidence="2" type="ORF">EAG_12679</name>
</gene>
<dbReference type="OrthoDB" id="7549170at2759"/>
<sequence length="312" mass="35408">MPGSSSCETEKITVKEVIKSKTDGEYADNVKLLNNLQAVITSESDDCNNDVVSSVESDVNEETSTENNTSTDNDELYDIPQSKKTIDLKEQMARWICHYNVTHTAAGALLKILRNNVQSVQQLKELPQDPRTLLNTPRSTVIRSVVPGEYFHYGLQRGLIDQLKLVGVSEMFENIHINVHIDGLPISKSSKSQLYPILAEIFPKVAQPFVVGIYHGYNKPDRCDVFLQEFIEEYNTLRRQGFEYYNRTFQVIIRAIICDSPARAFVACTKGHNGFFGCGKCMQEGEYEDCRMLFLEMDAPLRTDDTQPLHNH</sequence>
<dbReference type="PANTHER" id="PTHR33053">
    <property type="entry name" value="PROTEIN, PUTATIVE-RELATED"/>
    <property type="match status" value="1"/>
</dbReference>